<name>A0A562VMS6_9BACT</name>
<dbReference type="Proteomes" id="UP000319449">
    <property type="component" value="Unassembled WGS sequence"/>
</dbReference>
<comment type="caution">
    <text evidence="1">The sequence shown here is derived from an EMBL/GenBank/DDBJ whole genome shotgun (WGS) entry which is preliminary data.</text>
</comment>
<sequence>MILDQMLTILVSDWRNREKSSHETIPLADVVRLLGSDWQGITDKTATVEIVDLIHNFLADTGRLREATKTAHQFETREELLLEATLMGVIQDWKAAGCSRYG</sequence>
<dbReference type="AlphaFoldDB" id="A0A562VMS6"/>
<dbReference type="EMBL" id="VLLN01000011">
    <property type="protein sequence ID" value="TWJ19074.1"/>
    <property type="molecule type" value="Genomic_DNA"/>
</dbReference>
<reference evidence="1 2" key="1">
    <citation type="submission" date="2019-07" db="EMBL/GenBank/DDBJ databases">
        <title>Genomic Encyclopedia of Archaeal and Bacterial Type Strains, Phase II (KMG-II): from individual species to whole genera.</title>
        <authorList>
            <person name="Goeker M."/>
        </authorList>
    </citation>
    <scope>NUCLEOTIDE SEQUENCE [LARGE SCALE GENOMIC DNA]</scope>
    <source>
        <strain evidence="1 2">ATCC BAA-1139</strain>
    </source>
</reference>
<proteinExistence type="predicted"/>
<organism evidence="1 2">
    <name type="scientific">Geobacter argillaceus</name>
    <dbReference type="NCBI Taxonomy" id="345631"/>
    <lineage>
        <taxon>Bacteria</taxon>
        <taxon>Pseudomonadati</taxon>
        <taxon>Thermodesulfobacteriota</taxon>
        <taxon>Desulfuromonadia</taxon>
        <taxon>Geobacterales</taxon>
        <taxon>Geobacteraceae</taxon>
        <taxon>Geobacter</taxon>
    </lineage>
</organism>
<evidence type="ECO:0000313" key="2">
    <source>
        <dbReference type="Proteomes" id="UP000319449"/>
    </source>
</evidence>
<evidence type="ECO:0000313" key="1">
    <source>
        <dbReference type="EMBL" id="TWJ19074.1"/>
    </source>
</evidence>
<keyword evidence="2" id="KW-1185">Reference proteome</keyword>
<gene>
    <name evidence="1" type="ORF">JN12_02020</name>
</gene>
<protein>
    <submittedName>
        <fullName evidence="1">Uncharacterized protein</fullName>
    </submittedName>
</protein>
<accession>A0A562VMS6</accession>